<feature type="non-terminal residue" evidence="2">
    <location>
        <position position="1"/>
    </location>
</feature>
<evidence type="ECO:0000313" key="3">
    <source>
        <dbReference type="Proteomes" id="UP001152484"/>
    </source>
</evidence>
<reference evidence="2" key="1">
    <citation type="submission" date="2022-07" db="EMBL/GenBank/DDBJ databases">
        <authorList>
            <person name="Macas J."/>
            <person name="Novak P."/>
            <person name="Neumann P."/>
        </authorList>
    </citation>
    <scope>NUCLEOTIDE SEQUENCE</scope>
</reference>
<dbReference type="Proteomes" id="UP001152484">
    <property type="component" value="Unassembled WGS sequence"/>
</dbReference>
<feature type="region of interest" description="Disordered" evidence="1">
    <location>
        <begin position="27"/>
        <end position="57"/>
    </location>
</feature>
<keyword evidence="3" id="KW-1185">Reference proteome</keyword>
<organism evidence="2 3">
    <name type="scientific">Cuscuta europaea</name>
    <name type="common">European dodder</name>
    <dbReference type="NCBI Taxonomy" id="41803"/>
    <lineage>
        <taxon>Eukaryota</taxon>
        <taxon>Viridiplantae</taxon>
        <taxon>Streptophyta</taxon>
        <taxon>Embryophyta</taxon>
        <taxon>Tracheophyta</taxon>
        <taxon>Spermatophyta</taxon>
        <taxon>Magnoliopsida</taxon>
        <taxon>eudicotyledons</taxon>
        <taxon>Gunneridae</taxon>
        <taxon>Pentapetalae</taxon>
        <taxon>asterids</taxon>
        <taxon>lamiids</taxon>
        <taxon>Solanales</taxon>
        <taxon>Convolvulaceae</taxon>
        <taxon>Cuscuteae</taxon>
        <taxon>Cuscuta</taxon>
        <taxon>Cuscuta subgen. Cuscuta</taxon>
    </lineage>
</organism>
<proteinExistence type="predicted"/>
<gene>
    <name evidence="2" type="ORF">CEURO_LOCUS20950</name>
</gene>
<dbReference type="AlphaFoldDB" id="A0A9P0ZUU0"/>
<name>A0A9P0ZUU0_CUSEU</name>
<accession>A0A9P0ZUU0</accession>
<feature type="compositionally biased region" description="Polar residues" evidence="1">
    <location>
        <begin position="29"/>
        <end position="47"/>
    </location>
</feature>
<sequence length="57" mass="6403">MNQFLAKTNDEQQVDLESDDDLEIFFSQPGVTSSNNIDDATTTTPMSKRSLLDYEEG</sequence>
<evidence type="ECO:0000256" key="1">
    <source>
        <dbReference type="SAM" id="MobiDB-lite"/>
    </source>
</evidence>
<dbReference type="OrthoDB" id="1304365at2759"/>
<protein>
    <submittedName>
        <fullName evidence="2">Uncharacterized protein</fullName>
    </submittedName>
</protein>
<evidence type="ECO:0000313" key="2">
    <source>
        <dbReference type="EMBL" id="CAH9115942.1"/>
    </source>
</evidence>
<dbReference type="EMBL" id="CAMAPE010000070">
    <property type="protein sequence ID" value="CAH9115942.1"/>
    <property type="molecule type" value="Genomic_DNA"/>
</dbReference>
<comment type="caution">
    <text evidence="2">The sequence shown here is derived from an EMBL/GenBank/DDBJ whole genome shotgun (WGS) entry which is preliminary data.</text>
</comment>